<gene>
    <name evidence="1" type="ORF">JJJ17_07755</name>
</gene>
<dbReference type="AlphaFoldDB" id="A0A934SEC4"/>
<reference evidence="1" key="1">
    <citation type="submission" date="2021-01" db="EMBL/GenBank/DDBJ databases">
        <title>Paracoccus amoyensis sp. nov., isolated from the surface seawater along the coast of Xiamen Island, China.</title>
        <authorList>
            <person name="Lyu L."/>
        </authorList>
    </citation>
    <scope>NUCLEOTIDE SEQUENCE</scope>
    <source>
        <strain evidence="1">MJ17</strain>
    </source>
</reference>
<accession>A0A934SEC4</accession>
<protein>
    <submittedName>
        <fullName evidence="1">Uncharacterized protein</fullName>
    </submittedName>
</protein>
<proteinExistence type="predicted"/>
<organism evidence="1 2">
    <name type="scientific">Paracoccus caeni</name>
    <dbReference type="NCBI Taxonomy" id="657651"/>
    <lineage>
        <taxon>Bacteria</taxon>
        <taxon>Pseudomonadati</taxon>
        <taxon>Pseudomonadota</taxon>
        <taxon>Alphaproteobacteria</taxon>
        <taxon>Rhodobacterales</taxon>
        <taxon>Paracoccaceae</taxon>
        <taxon>Paracoccus</taxon>
    </lineage>
</organism>
<evidence type="ECO:0000313" key="1">
    <source>
        <dbReference type="EMBL" id="MBK4215815.1"/>
    </source>
</evidence>
<sequence>MDLIIQADARNSVGFSMPFAGFEYLNFFTAGQMGRNLVPGAVQPSIVGAPDQEPGYISCTGQVDFVDTAVLETGVAMTLVTVSRLRGAQNSMFLGNYSGSSPGNPGLSLYGVASSNLVKGGAAGTAIVGPTVAGAADGWAFRALRVDNADVRVDDLTNETTDSVAIPGGTRVMNTHATLKIGSSHTSFPGQCDIAAAAIIRRRISDTELAALYQRMKVSAGMDGISI</sequence>
<dbReference type="EMBL" id="JAEPRQ010000002">
    <property type="protein sequence ID" value="MBK4215815.1"/>
    <property type="molecule type" value="Genomic_DNA"/>
</dbReference>
<dbReference type="Proteomes" id="UP000640485">
    <property type="component" value="Unassembled WGS sequence"/>
</dbReference>
<name>A0A934SEC4_9RHOB</name>
<evidence type="ECO:0000313" key="2">
    <source>
        <dbReference type="Proteomes" id="UP000640485"/>
    </source>
</evidence>
<dbReference type="RefSeq" id="WP_200685160.1">
    <property type="nucleotide sequence ID" value="NZ_JAEPRQ010000002.1"/>
</dbReference>
<comment type="caution">
    <text evidence="1">The sequence shown here is derived from an EMBL/GenBank/DDBJ whole genome shotgun (WGS) entry which is preliminary data.</text>
</comment>
<keyword evidence="2" id="KW-1185">Reference proteome</keyword>